<name>A0A8X7RFT9_BRACI</name>
<accession>A0A8X7RFT9</accession>
<comment type="caution">
    <text evidence="2">The sequence shown here is derived from an EMBL/GenBank/DDBJ whole genome shotgun (WGS) entry which is preliminary data.</text>
</comment>
<keyword evidence="3" id="KW-1185">Reference proteome</keyword>
<feature type="region of interest" description="Disordered" evidence="1">
    <location>
        <begin position="10"/>
        <end position="58"/>
    </location>
</feature>
<dbReference type="EMBL" id="JAAMPC010000010">
    <property type="protein sequence ID" value="KAG2286120.1"/>
    <property type="molecule type" value="Genomic_DNA"/>
</dbReference>
<dbReference type="AlphaFoldDB" id="A0A8X7RFT9"/>
<feature type="compositionally biased region" description="Low complexity" evidence="1">
    <location>
        <begin position="10"/>
        <end position="19"/>
    </location>
</feature>
<evidence type="ECO:0000313" key="2">
    <source>
        <dbReference type="EMBL" id="KAG2286120.1"/>
    </source>
</evidence>
<protein>
    <submittedName>
        <fullName evidence="2">Uncharacterized protein</fullName>
    </submittedName>
</protein>
<proteinExistence type="predicted"/>
<sequence length="80" mass="8983">MITWFRSLSTVTMSTSSVSEAGGDTKYLPQKRDQQSAQPGETDRPQEIKRSRVGNLPRNAIQAMKEQRGIFSLNQATECH</sequence>
<reference evidence="2 3" key="1">
    <citation type="submission" date="2020-02" db="EMBL/GenBank/DDBJ databases">
        <authorList>
            <person name="Ma Q."/>
            <person name="Huang Y."/>
            <person name="Song X."/>
            <person name="Pei D."/>
        </authorList>
    </citation>
    <scope>NUCLEOTIDE SEQUENCE [LARGE SCALE GENOMIC DNA]</scope>
    <source>
        <strain evidence="2">Sxm20200214</strain>
        <tissue evidence="2">Leaf</tissue>
    </source>
</reference>
<evidence type="ECO:0000313" key="3">
    <source>
        <dbReference type="Proteomes" id="UP000886595"/>
    </source>
</evidence>
<evidence type="ECO:0000256" key="1">
    <source>
        <dbReference type="SAM" id="MobiDB-lite"/>
    </source>
</evidence>
<feature type="compositionally biased region" description="Basic and acidic residues" evidence="1">
    <location>
        <begin position="41"/>
        <end position="50"/>
    </location>
</feature>
<dbReference type="Proteomes" id="UP000886595">
    <property type="component" value="Unassembled WGS sequence"/>
</dbReference>
<gene>
    <name evidence="2" type="ORF">Bca52824_045724</name>
</gene>
<organism evidence="2 3">
    <name type="scientific">Brassica carinata</name>
    <name type="common">Ethiopian mustard</name>
    <name type="synonym">Abyssinian cabbage</name>
    <dbReference type="NCBI Taxonomy" id="52824"/>
    <lineage>
        <taxon>Eukaryota</taxon>
        <taxon>Viridiplantae</taxon>
        <taxon>Streptophyta</taxon>
        <taxon>Embryophyta</taxon>
        <taxon>Tracheophyta</taxon>
        <taxon>Spermatophyta</taxon>
        <taxon>Magnoliopsida</taxon>
        <taxon>eudicotyledons</taxon>
        <taxon>Gunneridae</taxon>
        <taxon>Pentapetalae</taxon>
        <taxon>rosids</taxon>
        <taxon>malvids</taxon>
        <taxon>Brassicales</taxon>
        <taxon>Brassicaceae</taxon>
        <taxon>Brassiceae</taxon>
        <taxon>Brassica</taxon>
    </lineage>
</organism>